<evidence type="ECO:0000313" key="10">
    <source>
        <dbReference type="Proteomes" id="UP001156398"/>
    </source>
</evidence>
<comment type="subcellular location">
    <subcellularLocation>
        <location evidence="1">Cell envelope</location>
    </subcellularLocation>
</comment>
<evidence type="ECO:0000256" key="5">
    <source>
        <dbReference type="ARBA" id="ARBA00023284"/>
    </source>
</evidence>
<evidence type="ECO:0000256" key="3">
    <source>
        <dbReference type="ARBA" id="ARBA00022968"/>
    </source>
</evidence>
<sequence>MSLTSTPRPSRPSRRPRRAVAALAAAGALALTLAGCGSMSGQSSSGAGSGGENTRFVQGTGEITTVEQGHRVAAPDISGKTVDGGKLALSDYPGKIIVLNVWGSWCDPCRAEAPNLAQVAKDTAGKDVQFVGIDTRDIKPAQAQSFERKFGITYPSLFDADGSLLLKFPRGNLSPSGIPNTLILDRQHKIAVRLLKPLTADELRKALDPIIAEK</sequence>
<dbReference type="GO" id="GO:0016209">
    <property type="term" value="F:antioxidant activity"/>
    <property type="evidence" value="ECO:0007669"/>
    <property type="project" value="InterPro"/>
</dbReference>
<dbReference type="RefSeq" id="WP_271316971.1">
    <property type="nucleotide sequence ID" value="NZ_JAAGKO020000058.1"/>
</dbReference>
<reference evidence="9 10" key="1">
    <citation type="submission" date="2023-05" db="EMBL/GenBank/DDBJ databases">
        <title>Streptantibioticus silvisoli sp. nov., acidotolerant actinomycetes 1 from pine litter.</title>
        <authorList>
            <person name="Swiecimska M."/>
            <person name="Golinska P."/>
            <person name="Sangal V."/>
            <person name="Wachnowicz B."/>
            <person name="Goodfellow M."/>
        </authorList>
    </citation>
    <scope>NUCLEOTIDE SEQUENCE</scope>
    <source>
        <strain evidence="9">SL13</strain>
        <strain evidence="8 10">SL54</strain>
    </source>
</reference>
<dbReference type="InterPro" id="IPR000866">
    <property type="entry name" value="AhpC/TSA"/>
</dbReference>
<dbReference type="EMBL" id="JAAGKO020000058">
    <property type="protein sequence ID" value="MDI5966695.1"/>
    <property type="molecule type" value="Genomic_DNA"/>
</dbReference>
<keyword evidence="6" id="KW-0732">Signal</keyword>
<keyword evidence="3" id="KW-0735">Signal-anchor</keyword>
<gene>
    <name evidence="8" type="ORF">POF43_028870</name>
    <name evidence="9" type="ORF">POF50_023490</name>
</gene>
<dbReference type="InterPro" id="IPR013766">
    <property type="entry name" value="Thioredoxin_domain"/>
</dbReference>
<organism evidence="9">
    <name type="scientific">Streptantibioticus silvisoli</name>
    <dbReference type="NCBI Taxonomy" id="2705255"/>
    <lineage>
        <taxon>Bacteria</taxon>
        <taxon>Bacillati</taxon>
        <taxon>Actinomycetota</taxon>
        <taxon>Actinomycetes</taxon>
        <taxon>Kitasatosporales</taxon>
        <taxon>Streptomycetaceae</taxon>
        <taxon>Streptantibioticus</taxon>
    </lineage>
</organism>
<keyword evidence="10" id="KW-1185">Reference proteome</keyword>
<evidence type="ECO:0000313" key="8">
    <source>
        <dbReference type="EMBL" id="MDI5966695.1"/>
    </source>
</evidence>
<dbReference type="PANTHER" id="PTHR42852">
    <property type="entry name" value="THIOL:DISULFIDE INTERCHANGE PROTEIN DSBE"/>
    <property type="match status" value="1"/>
</dbReference>
<dbReference type="GO" id="GO:0016491">
    <property type="term" value="F:oxidoreductase activity"/>
    <property type="evidence" value="ECO:0007669"/>
    <property type="project" value="InterPro"/>
</dbReference>
<dbReference type="SUPFAM" id="SSF52833">
    <property type="entry name" value="Thioredoxin-like"/>
    <property type="match status" value="1"/>
</dbReference>
<keyword evidence="4" id="KW-1015">Disulfide bond</keyword>
<evidence type="ECO:0000259" key="7">
    <source>
        <dbReference type="PROSITE" id="PS51352"/>
    </source>
</evidence>
<dbReference type="InterPro" id="IPR050553">
    <property type="entry name" value="Thioredoxin_ResA/DsbE_sf"/>
</dbReference>
<feature type="signal peptide" evidence="6">
    <location>
        <begin position="1"/>
        <end position="34"/>
    </location>
</feature>
<dbReference type="Gene3D" id="3.40.30.10">
    <property type="entry name" value="Glutaredoxin"/>
    <property type="match status" value="1"/>
</dbReference>
<evidence type="ECO:0000256" key="1">
    <source>
        <dbReference type="ARBA" id="ARBA00004196"/>
    </source>
</evidence>
<dbReference type="GO" id="GO:0017004">
    <property type="term" value="P:cytochrome complex assembly"/>
    <property type="evidence" value="ECO:0007669"/>
    <property type="project" value="UniProtKB-KW"/>
</dbReference>
<comment type="caution">
    <text evidence="9">The sequence shown here is derived from an EMBL/GenBank/DDBJ whole genome shotgun (WGS) entry which is preliminary data.</text>
</comment>
<feature type="domain" description="Thioredoxin" evidence="7">
    <location>
        <begin position="68"/>
        <end position="212"/>
    </location>
</feature>
<keyword evidence="5" id="KW-0676">Redox-active center</keyword>
<evidence type="ECO:0000313" key="9">
    <source>
        <dbReference type="EMBL" id="MDI5972263.1"/>
    </source>
</evidence>
<dbReference type="CDD" id="cd02966">
    <property type="entry name" value="TlpA_like_family"/>
    <property type="match status" value="1"/>
</dbReference>
<proteinExistence type="predicted"/>
<evidence type="ECO:0000256" key="2">
    <source>
        <dbReference type="ARBA" id="ARBA00022748"/>
    </source>
</evidence>
<name>A0AA90H7C7_9ACTN</name>
<accession>A0AA90H7C7</accession>
<dbReference type="Pfam" id="PF00578">
    <property type="entry name" value="AhpC-TSA"/>
    <property type="match status" value="1"/>
</dbReference>
<protein>
    <submittedName>
        <fullName evidence="9">TlpA disulfide reductase family protein</fullName>
    </submittedName>
</protein>
<feature type="chain" id="PRO_5041666651" evidence="6">
    <location>
        <begin position="35"/>
        <end position="214"/>
    </location>
</feature>
<evidence type="ECO:0000256" key="4">
    <source>
        <dbReference type="ARBA" id="ARBA00023157"/>
    </source>
</evidence>
<keyword evidence="2" id="KW-0201">Cytochrome c-type biogenesis</keyword>
<dbReference type="PANTHER" id="PTHR42852:SF6">
    <property type="entry name" value="THIOL:DISULFIDE INTERCHANGE PROTEIN DSBE"/>
    <property type="match status" value="1"/>
</dbReference>
<keyword evidence="3" id="KW-0812">Transmembrane</keyword>
<dbReference type="EMBL" id="JABXJJ020000030">
    <property type="protein sequence ID" value="MDI5972263.1"/>
    <property type="molecule type" value="Genomic_DNA"/>
</dbReference>
<dbReference type="AlphaFoldDB" id="A0AA90H7C7"/>
<dbReference type="GO" id="GO:0030313">
    <property type="term" value="C:cell envelope"/>
    <property type="evidence" value="ECO:0007669"/>
    <property type="project" value="UniProtKB-SubCell"/>
</dbReference>
<dbReference type="PROSITE" id="PS51352">
    <property type="entry name" value="THIOREDOXIN_2"/>
    <property type="match status" value="1"/>
</dbReference>
<evidence type="ECO:0000256" key="6">
    <source>
        <dbReference type="SAM" id="SignalP"/>
    </source>
</evidence>
<dbReference type="Proteomes" id="UP001156398">
    <property type="component" value="Unassembled WGS sequence"/>
</dbReference>
<dbReference type="InterPro" id="IPR036249">
    <property type="entry name" value="Thioredoxin-like_sf"/>
</dbReference>